<evidence type="ECO:0000313" key="3">
    <source>
        <dbReference type="Proteomes" id="UP000182938"/>
    </source>
</evidence>
<evidence type="ECO:0000259" key="1">
    <source>
        <dbReference type="Pfam" id="PF07969"/>
    </source>
</evidence>
<reference evidence="2 3" key="1">
    <citation type="submission" date="2015-11" db="EMBL/GenBank/DDBJ databases">
        <authorList>
            <person name="Zhang Y."/>
            <person name="Guo Z."/>
        </authorList>
    </citation>
    <scope>NUCLEOTIDE SEQUENCE [LARGE SCALE GENOMIC DNA]</scope>
    <source>
        <strain evidence="2 3">YFY001</strain>
    </source>
</reference>
<dbReference type="PANTHER" id="PTHR22642">
    <property type="entry name" value="IMIDAZOLONEPROPIONASE"/>
    <property type="match status" value="1"/>
</dbReference>
<dbReference type="InterPro" id="IPR013108">
    <property type="entry name" value="Amidohydro_3"/>
</dbReference>
<accession>A0A1L3MJ71</accession>
<gene>
    <name evidence="2" type="ORF">ASJ30_13440</name>
</gene>
<name>A0A1L3MJ71_9MICO</name>
<dbReference type="SUPFAM" id="SSF51556">
    <property type="entry name" value="Metallo-dependent hydrolases"/>
    <property type="match status" value="1"/>
</dbReference>
<organism evidence="2 3">
    <name type="scientific">Janibacter indicus</name>
    <dbReference type="NCBI Taxonomy" id="857417"/>
    <lineage>
        <taxon>Bacteria</taxon>
        <taxon>Bacillati</taxon>
        <taxon>Actinomycetota</taxon>
        <taxon>Actinomycetes</taxon>
        <taxon>Micrococcales</taxon>
        <taxon>Intrasporangiaceae</taxon>
        <taxon>Janibacter</taxon>
    </lineage>
</organism>
<dbReference type="InterPro" id="IPR032466">
    <property type="entry name" value="Metal_Hydrolase"/>
</dbReference>
<keyword evidence="3" id="KW-1185">Reference proteome</keyword>
<evidence type="ECO:0000313" key="2">
    <source>
        <dbReference type="EMBL" id="APH02409.1"/>
    </source>
</evidence>
<dbReference type="PANTHER" id="PTHR22642:SF2">
    <property type="entry name" value="PROTEIN LONG AFTER FAR-RED 3"/>
    <property type="match status" value="1"/>
</dbReference>
<dbReference type="AlphaFoldDB" id="A0A1L3MJ71"/>
<dbReference type="Pfam" id="PF07969">
    <property type="entry name" value="Amidohydro_3"/>
    <property type="match status" value="1"/>
</dbReference>
<dbReference type="KEGG" id="jte:ASJ30_13440"/>
<feature type="domain" description="Amidohydrolase 3" evidence="1">
    <location>
        <begin position="90"/>
        <end position="293"/>
    </location>
</feature>
<dbReference type="Gene3D" id="3.20.20.140">
    <property type="entry name" value="Metal-dependent hydrolases"/>
    <property type="match status" value="1"/>
</dbReference>
<proteinExistence type="predicted"/>
<dbReference type="Proteomes" id="UP000182938">
    <property type="component" value="Chromosome"/>
</dbReference>
<sequence length="293" mass="31271">MWRRDDLIRQAGGSALPDLSLLQERLRSLGITGVTDASPDLDPTAVAHLSMSLSTGSSRLRLLLLSSEIPPGFDRAGVGPRKIVLHDHEMPDPEAVRDAIAASHEAGRAVALHSVSRTSSVLALWALASAGSMAGDRIEHGSVVPPELADWIADLGVRVVTQPSLVRDRGDDYLDTVDPHDRDHLYPYSRLLAKGVKVAPSSDAPYGDLDPWAAMRAGRDRLSSRGRRVGADEGISVQLMLRGFLSRLEDPGGDPRGIAVGAPADLCLLRAPLDKALAECSADIVRATWVGGR</sequence>
<protein>
    <recommendedName>
        <fullName evidence="1">Amidohydrolase 3 domain-containing protein</fullName>
    </recommendedName>
</protein>
<dbReference type="EMBL" id="CP013290">
    <property type="protein sequence ID" value="APH02409.1"/>
    <property type="molecule type" value="Genomic_DNA"/>
</dbReference>